<dbReference type="STRING" id="1389489.O159_02740"/>
<feature type="region of interest" description="Disordered" evidence="1">
    <location>
        <begin position="1"/>
        <end position="21"/>
    </location>
</feature>
<feature type="compositionally biased region" description="Polar residues" evidence="1">
    <location>
        <begin position="1"/>
        <end position="11"/>
    </location>
</feature>
<feature type="compositionally biased region" description="Basic and acidic residues" evidence="1">
    <location>
        <begin position="12"/>
        <end position="21"/>
    </location>
</feature>
<reference evidence="2 3" key="1">
    <citation type="journal article" date="2013" name="Genome Announc.">
        <title>Complete Genome Sequence of Leifsonia xyli subsp. cynodontis Strain DSM46306, a Gram-Positive Bacterial Pathogen of Grasses.</title>
        <authorList>
            <person name="Monteiro-Vitorello C.B."/>
            <person name="Zerillo M.M."/>
            <person name="Van Sluys M.A."/>
            <person name="Camargo L.E."/>
            <person name="Kitajima J.P."/>
        </authorList>
    </citation>
    <scope>NUCLEOTIDE SEQUENCE [LARGE SCALE GENOMIC DNA]</scope>
    <source>
        <strain evidence="2 3">DSM 46306</strain>
    </source>
</reference>
<evidence type="ECO:0000313" key="2">
    <source>
        <dbReference type="EMBL" id="AGW40503.1"/>
    </source>
</evidence>
<dbReference type="RefSeq" id="WP_021753947.1">
    <property type="nucleotide sequence ID" value="NC_022438.1"/>
</dbReference>
<dbReference type="HOGENOM" id="CLU_2302385_0_0_11"/>
<gene>
    <name evidence="2" type="ORF">O159_02740</name>
</gene>
<sequence>MNKTARSVNGNTRDKPHGSGSFVKDRLLASLAAAHIDPDAASASTGCRLTVLDGPVPLLFVEVVTLAQLLDRSPATFFPPDGYTASFTAETTNPQHPCCE</sequence>
<dbReference type="PATRIC" id="fig|1389489.3.peg.259"/>
<name>U3PAK2_LEIXC</name>
<evidence type="ECO:0000256" key="1">
    <source>
        <dbReference type="SAM" id="MobiDB-lite"/>
    </source>
</evidence>
<dbReference type="AlphaFoldDB" id="U3PAK2"/>
<proteinExistence type="predicted"/>
<organism evidence="2 3">
    <name type="scientific">Leifsonia xyli subsp. cynodontis DSM 46306</name>
    <dbReference type="NCBI Taxonomy" id="1389489"/>
    <lineage>
        <taxon>Bacteria</taxon>
        <taxon>Bacillati</taxon>
        <taxon>Actinomycetota</taxon>
        <taxon>Actinomycetes</taxon>
        <taxon>Micrococcales</taxon>
        <taxon>Microbacteriaceae</taxon>
        <taxon>Leifsonia</taxon>
    </lineage>
</organism>
<dbReference type="EMBL" id="CP006734">
    <property type="protein sequence ID" value="AGW40503.1"/>
    <property type="molecule type" value="Genomic_DNA"/>
</dbReference>
<keyword evidence="3" id="KW-1185">Reference proteome</keyword>
<dbReference type="KEGG" id="lxy:O159_02740"/>
<dbReference type="Proteomes" id="UP000016743">
    <property type="component" value="Chromosome"/>
</dbReference>
<protein>
    <submittedName>
        <fullName evidence="2">Uncharacterized protein</fullName>
    </submittedName>
</protein>
<evidence type="ECO:0000313" key="3">
    <source>
        <dbReference type="Proteomes" id="UP000016743"/>
    </source>
</evidence>
<accession>U3PAK2</accession>